<dbReference type="EMBL" id="JAUSUR010000001">
    <property type="protein sequence ID" value="MDQ0360221.1"/>
    <property type="molecule type" value="Genomic_DNA"/>
</dbReference>
<dbReference type="InterPro" id="IPR003838">
    <property type="entry name" value="ABC3_permease_C"/>
</dbReference>
<evidence type="ECO:0000256" key="2">
    <source>
        <dbReference type="ARBA" id="ARBA00022475"/>
    </source>
</evidence>
<reference evidence="8 9" key="1">
    <citation type="submission" date="2023-07" db="EMBL/GenBank/DDBJ databases">
        <title>Genomic Encyclopedia of Type Strains, Phase IV (KMG-IV): sequencing the most valuable type-strain genomes for metagenomic binning, comparative biology and taxonomic classification.</title>
        <authorList>
            <person name="Goeker M."/>
        </authorList>
    </citation>
    <scope>NUCLEOTIDE SEQUENCE [LARGE SCALE GENOMIC DNA]</scope>
    <source>
        <strain evidence="8 9">DSM 16784</strain>
    </source>
</reference>
<dbReference type="Proteomes" id="UP001230220">
    <property type="component" value="Unassembled WGS sequence"/>
</dbReference>
<dbReference type="PANTHER" id="PTHR30572">
    <property type="entry name" value="MEMBRANE COMPONENT OF TRANSPORTER-RELATED"/>
    <property type="match status" value="1"/>
</dbReference>
<feature type="transmembrane region" description="Helical" evidence="6">
    <location>
        <begin position="318"/>
        <end position="346"/>
    </location>
</feature>
<feature type="domain" description="ABC3 transporter permease C-terminal" evidence="7">
    <location>
        <begin position="326"/>
        <end position="443"/>
    </location>
</feature>
<protein>
    <submittedName>
        <fullName evidence="8">ABC transport system permease protein</fullName>
    </submittedName>
</protein>
<evidence type="ECO:0000256" key="6">
    <source>
        <dbReference type="SAM" id="Phobius"/>
    </source>
</evidence>
<keyword evidence="3 6" id="KW-0812">Transmembrane</keyword>
<evidence type="ECO:0000256" key="4">
    <source>
        <dbReference type="ARBA" id="ARBA00022989"/>
    </source>
</evidence>
<sequence>MNFLKRALLSTVRKKGKSIILLVVIFILGNLMAGSIAVKQATTNVEETIKNKLGAEARVDYDWNNIGEDDDIPQLDQETVDKIGKLEGVKYYEYNLYTWLNSKEYESYCGPDCTMGGMGEGADFEFYGVQIPSIVDISENKIALSEGRVFKQNEIDEGKPVALVSTLFAEMNNLHVGDTLSFSMNVYSWEDVDDMGYPKVVSTKDYTFELIGIFDASLSVKEETDDNMGMVDYSMTQRIYVPNNVITSINDWSYEENKKFNDFGEEYENFTEIIPTYYLKDASQLDSFREASADLLPKGFTMSISSDAYDSVAGPISFISWLATGILYISIGATILILGLVVILFLRDRRHEFGIYLSIGVKKWKIVAQVVIEVLVVGIIALTLSLFSGKELANGVSQKMIEQQVINNDNGMIYYATGPGGGGSGYVDQNEVLDTYEVTLDADYIVMLYLIGLGTLLISSIAPTVYVVRLKPRKVLM</sequence>
<dbReference type="RefSeq" id="WP_307405933.1">
    <property type="nucleotide sequence ID" value="NZ_JAUSUR010000001.1"/>
</dbReference>
<organism evidence="8 9">
    <name type="scientific">Breznakia pachnodae</name>
    <dbReference type="NCBI Taxonomy" id="265178"/>
    <lineage>
        <taxon>Bacteria</taxon>
        <taxon>Bacillati</taxon>
        <taxon>Bacillota</taxon>
        <taxon>Erysipelotrichia</taxon>
        <taxon>Erysipelotrichales</taxon>
        <taxon>Erysipelotrichaceae</taxon>
        <taxon>Breznakia</taxon>
    </lineage>
</organism>
<evidence type="ECO:0000259" key="7">
    <source>
        <dbReference type="Pfam" id="PF02687"/>
    </source>
</evidence>
<comment type="subcellular location">
    <subcellularLocation>
        <location evidence="1">Cell membrane</location>
        <topology evidence="1">Multi-pass membrane protein</topology>
    </subcellularLocation>
</comment>
<evidence type="ECO:0000256" key="1">
    <source>
        <dbReference type="ARBA" id="ARBA00004651"/>
    </source>
</evidence>
<evidence type="ECO:0000256" key="5">
    <source>
        <dbReference type="ARBA" id="ARBA00023136"/>
    </source>
</evidence>
<comment type="caution">
    <text evidence="8">The sequence shown here is derived from an EMBL/GenBank/DDBJ whole genome shotgun (WGS) entry which is preliminary data.</text>
</comment>
<feature type="transmembrane region" description="Helical" evidence="6">
    <location>
        <begin position="366"/>
        <end position="387"/>
    </location>
</feature>
<dbReference type="Pfam" id="PF02687">
    <property type="entry name" value="FtsX"/>
    <property type="match status" value="1"/>
</dbReference>
<keyword evidence="5 6" id="KW-0472">Membrane</keyword>
<keyword evidence="2" id="KW-1003">Cell membrane</keyword>
<evidence type="ECO:0000313" key="9">
    <source>
        <dbReference type="Proteomes" id="UP001230220"/>
    </source>
</evidence>
<evidence type="ECO:0000256" key="3">
    <source>
        <dbReference type="ARBA" id="ARBA00022692"/>
    </source>
</evidence>
<accession>A0ABU0E072</accession>
<name>A0ABU0E072_9FIRM</name>
<proteinExistence type="predicted"/>
<keyword evidence="4 6" id="KW-1133">Transmembrane helix</keyword>
<feature type="transmembrane region" description="Helical" evidence="6">
    <location>
        <begin position="444"/>
        <end position="468"/>
    </location>
</feature>
<gene>
    <name evidence="8" type="ORF">J2S15_000952</name>
</gene>
<evidence type="ECO:0000313" key="8">
    <source>
        <dbReference type="EMBL" id="MDQ0360221.1"/>
    </source>
</evidence>
<keyword evidence="9" id="KW-1185">Reference proteome</keyword>
<dbReference type="PANTHER" id="PTHR30572:SF9">
    <property type="entry name" value="ABC TRANSPORTER PERMEASE PROTEIN"/>
    <property type="match status" value="1"/>
</dbReference>
<dbReference type="InterPro" id="IPR050250">
    <property type="entry name" value="Macrolide_Exporter_MacB"/>
</dbReference>